<organism evidence="2 5">
    <name type="scientific">Sorangium cellulosum</name>
    <name type="common">Polyangium cellulosum</name>
    <dbReference type="NCBI Taxonomy" id="56"/>
    <lineage>
        <taxon>Bacteria</taxon>
        <taxon>Pseudomonadati</taxon>
        <taxon>Myxococcota</taxon>
        <taxon>Polyangia</taxon>
        <taxon>Polyangiales</taxon>
        <taxon>Polyangiaceae</taxon>
        <taxon>Sorangium</taxon>
    </lineage>
</organism>
<evidence type="ECO:0000313" key="5">
    <source>
        <dbReference type="Proteomes" id="UP000075604"/>
    </source>
</evidence>
<evidence type="ECO:0000256" key="1">
    <source>
        <dbReference type="SAM" id="Phobius"/>
    </source>
</evidence>
<comment type="caution">
    <text evidence="2">The sequence shown here is derived from an EMBL/GenBank/DDBJ whole genome shotgun (WGS) entry which is preliminary data.</text>
</comment>
<proteinExistence type="predicted"/>
<reference evidence="4 5" key="1">
    <citation type="submission" date="2014-02" db="EMBL/GenBank/DDBJ databases">
        <title>The small core and large imbalanced accessory genome model reveals a collaborative survival strategy of Sorangium cellulosum strains in nature.</title>
        <authorList>
            <person name="Han K."/>
            <person name="Peng R."/>
            <person name="Blom J."/>
            <person name="Li Y.-Z."/>
        </authorList>
    </citation>
    <scope>NUCLEOTIDE SEQUENCE [LARGE SCALE GENOMIC DNA]</scope>
    <source>
        <strain evidence="3 4">So0007-03</strain>
        <strain evidence="2 5">So0157-18</strain>
    </source>
</reference>
<evidence type="ECO:0000313" key="2">
    <source>
        <dbReference type="EMBL" id="KYF68197.1"/>
    </source>
</evidence>
<dbReference type="Proteomes" id="UP000075502">
    <property type="component" value="Unassembled WGS sequence"/>
</dbReference>
<feature type="transmembrane region" description="Helical" evidence="1">
    <location>
        <begin position="102"/>
        <end position="124"/>
    </location>
</feature>
<name>A0A150QJM0_SORCE</name>
<gene>
    <name evidence="2" type="ORF">BE04_23845</name>
    <name evidence="3" type="ORF">BE21_05965</name>
</gene>
<dbReference type="AlphaFoldDB" id="A0A150QJM0"/>
<dbReference type="EMBL" id="JELX01000186">
    <property type="protein sequence ID" value="KYF68197.1"/>
    <property type="molecule type" value="Genomic_DNA"/>
</dbReference>
<keyword evidence="1" id="KW-1133">Transmembrane helix</keyword>
<feature type="transmembrane region" description="Helical" evidence="1">
    <location>
        <begin position="46"/>
        <end position="71"/>
    </location>
</feature>
<dbReference type="EMBL" id="JEME01003269">
    <property type="protein sequence ID" value="KYG01531.1"/>
    <property type="molecule type" value="Genomic_DNA"/>
</dbReference>
<evidence type="ECO:0000313" key="3">
    <source>
        <dbReference type="EMBL" id="KYG01531.1"/>
    </source>
</evidence>
<accession>A0A150QJM0</accession>
<sequence length="164" mass="17573">MPVPPGYYLLPPPPLPPWANPRTIQYEEGDPIPRGYALKTRADRALVGAGLLTFGISYALSFTVAGVAILAEEDFDEFGPLFIPFVGPMIGTSTLDAEGAGIFWLTAGAVAQVGGLLLFAAGLANEEVYLERQFKVSPRDPEHAASPWPAISIGASSAELRWRF</sequence>
<keyword evidence="1" id="KW-0472">Membrane</keyword>
<keyword evidence="1" id="KW-0812">Transmembrane</keyword>
<protein>
    <submittedName>
        <fullName evidence="2">Uncharacterized protein</fullName>
    </submittedName>
</protein>
<evidence type="ECO:0000313" key="4">
    <source>
        <dbReference type="Proteomes" id="UP000075502"/>
    </source>
</evidence>
<dbReference type="Proteomes" id="UP000075604">
    <property type="component" value="Unassembled WGS sequence"/>
</dbReference>